<feature type="compositionally biased region" description="Low complexity" evidence="1">
    <location>
        <begin position="131"/>
        <end position="147"/>
    </location>
</feature>
<organism evidence="2 3">
    <name type="scientific">Chionoecetes opilio</name>
    <name type="common">Atlantic snow crab</name>
    <name type="synonym">Cancer opilio</name>
    <dbReference type="NCBI Taxonomy" id="41210"/>
    <lineage>
        <taxon>Eukaryota</taxon>
        <taxon>Metazoa</taxon>
        <taxon>Ecdysozoa</taxon>
        <taxon>Arthropoda</taxon>
        <taxon>Crustacea</taxon>
        <taxon>Multicrustacea</taxon>
        <taxon>Malacostraca</taxon>
        <taxon>Eumalacostraca</taxon>
        <taxon>Eucarida</taxon>
        <taxon>Decapoda</taxon>
        <taxon>Pleocyemata</taxon>
        <taxon>Brachyura</taxon>
        <taxon>Eubrachyura</taxon>
        <taxon>Majoidea</taxon>
        <taxon>Majidae</taxon>
        <taxon>Chionoecetes</taxon>
    </lineage>
</organism>
<evidence type="ECO:0000313" key="3">
    <source>
        <dbReference type="Proteomes" id="UP000770661"/>
    </source>
</evidence>
<proteinExistence type="predicted"/>
<feature type="compositionally biased region" description="Basic residues" evidence="1">
    <location>
        <begin position="47"/>
        <end position="56"/>
    </location>
</feature>
<feature type="region of interest" description="Disordered" evidence="1">
    <location>
        <begin position="232"/>
        <end position="254"/>
    </location>
</feature>
<dbReference type="AlphaFoldDB" id="A0A8J4XLA2"/>
<gene>
    <name evidence="2" type="ORF">GWK47_025191</name>
</gene>
<dbReference type="Proteomes" id="UP000770661">
    <property type="component" value="Unassembled WGS sequence"/>
</dbReference>
<feature type="compositionally biased region" description="Polar residues" evidence="1">
    <location>
        <begin position="72"/>
        <end position="88"/>
    </location>
</feature>
<feature type="compositionally biased region" description="Pro residues" evidence="1">
    <location>
        <begin position="236"/>
        <end position="250"/>
    </location>
</feature>
<evidence type="ECO:0000313" key="2">
    <source>
        <dbReference type="EMBL" id="KAG0702000.1"/>
    </source>
</evidence>
<comment type="caution">
    <text evidence="2">The sequence shown here is derived from an EMBL/GenBank/DDBJ whole genome shotgun (WGS) entry which is preliminary data.</text>
</comment>
<keyword evidence="3" id="KW-1185">Reference proteome</keyword>
<accession>A0A8J4XLA2</accession>
<name>A0A8J4XLA2_CHIOP</name>
<feature type="region of interest" description="Disordered" evidence="1">
    <location>
        <begin position="32"/>
        <end position="169"/>
    </location>
</feature>
<protein>
    <submittedName>
        <fullName evidence="2">Uncharacterized protein</fullName>
    </submittedName>
</protein>
<reference evidence="2" key="1">
    <citation type="submission" date="2020-07" db="EMBL/GenBank/DDBJ databases">
        <title>The High-quality genome of the commercially important snow crab, Chionoecetes opilio.</title>
        <authorList>
            <person name="Jeong J.-H."/>
            <person name="Ryu S."/>
        </authorList>
    </citation>
    <scope>NUCLEOTIDE SEQUENCE</scope>
    <source>
        <strain evidence="2">MADBK_172401_WGS</strain>
        <tissue evidence="2">Digestive gland</tissue>
    </source>
</reference>
<feature type="compositionally biased region" description="Basic and acidic residues" evidence="1">
    <location>
        <begin position="100"/>
        <end position="122"/>
    </location>
</feature>
<dbReference type="EMBL" id="JACEEZ010025324">
    <property type="protein sequence ID" value="KAG0702000.1"/>
    <property type="molecule type" value="Genomic_DNA"/>
</dbReference>
<sequence length="332" mass="34623">MKTCNPDEQKVAPEHVGQTGKVLMLGRFYYEGSRRRASHPPLERRPRPQRLSRRKGQALGALGDICTAPPSGMSSPTISVLSMASLGSSVAGGPPNLPLDADRGRRGRDGGGEEGGGIRRSSDGGGGGGDVPPRSSVYSSTSYAASRGFRPPSGGDHSLSHPVPPPRSRGIVIARGIKKSSSEVMAGKGAAPHRGILKSSSGILKSQHAEVLLSRSSSGSIAPRVNFSTTLVTSEAPPPPAATPPAPGKPAPDTHTTGSLLLYRSTCSNFSRFSSCFFSRSYCAGDNHVRSYNFSPDFNVACLTATLSPAQMAKGGTPGSTYTESYVSERVE</sequence>
<dbReference type="OrthoDB" id="10620859at2759"/>
<evidence type="ECO:0000256" key="1">
    <source>
        <dbReference type="SAM" id="MobiDB-lite"/>
    </source>
</evidence>
<feature type="region of interest" description="Disordered" evidence="1">
    <location>
        <begin position="313"/>
        <end position="332"/>
    </location>
</feature>